<evidence type="ECO:0000313" key="2">
    <source>
        <dbReference type="Proteomes" id="UP001437256"/>
    </source>
</evidence>
<keyword evidence="2" id="KW-1185">Reference proteome</keyword>
<accession>A0ABR2ZIN3</accession>
<name>A0ABR2ZIN3_9AGAR</name>
<evidence type="ECO:0000313" key="1">
    <source>
        <dbReference type="EMBL" id="KAL0061168.1"/>
    </source>
</evidence>
<proteinExistence type="predicted"/>
<comment type="caution">
    <text evidence="1">The sequence shown here is derived from an EMBL/GenBank/DDBJ whole genome shotgun (WGS) entry which is preliminary data.</text>
</comment>
<reference evidence="1 2" key="1">
    <citation type="submission" date="2024-05" db="EMBL/GenBank/DDBJ databases">
        <title>A draft genome resource for the thread blight pathogen Marasmius tenuissimus strain MS-2.</title>
        <authorList>
            <person name="Yulfo-Soto G.E."/>
            <person name="Baruah I.K."/>
            <person name="Amoako-Attah I."/>
            <person name="Bukari Y."/>
            <person name="Meinhardt L.W."/>
            <person name="Bailey B.A."/>
            <person name="Cohen S.P."/>
        </authorList>
    </citation>
    <scope>NUCLEOTIDE SEQUENCE [LARGE SCALE GENOMIC DNA]</scope>
    <source>
        <strain evidence="1 2">MS-2</strain>
    </source>
</reference>
<gene>
    <name evidence="1" type="ORF">AAF712_012038</name>
</gene>
<dbReference type="EMBL" id="JBBXMP010000146">
    <property type="protein sequence ID" value="KAL0061168.1"/>
    <property type="molecule type" value="Genomic_DNA"/>
</dbReference>
<organism evidence="1 2">
    <name type="scientific">Marasmius tenuissimus</name>
    <dbReference type="NCBI Taxonomy" id="585030"/>
    <lineage>
        <taxon>Eukaryota</taxon>
        <taxon>Fungi</taxon>
        <taxon>Dikarya</taxon>
        <taxon>Basidiomycota</taxon>
        <taxon>Agaricomycotina</taxon>
        <taxon>Agaricomycetes</taxon>
        <taxon>Agaricomycetidae</taxon>
        <taxon>Agaricales</taxon>
        <taxon>Marasmiineae</taxon>
        <taxon>Marasmiaceae</taxon>
        <taxon>Marasmius</taxon>
    </lineage>
</organism>
<dbReference type="Proteomes" id="UP001437256">
    <property type="component" value="Unassembled WGS sequence"/>
</dbReference>
<protein>
    <submittedName>
        <fullName evidence="1">Uncharacterized protein</fullName>
    </submittedName>
</protein>
<sequence>MIWKRMRRVVDEVLNKTLAPSFYPAQEEEAVRLVWNMLQSAGYKQWDSEIQRQVKTFTQRSQSRALIVNSLGLLDL</sequence>